<accession>A0ACB8F4E0</accession>
<gene>
    <name evidence="1" type="ORF">K3G42_021097</name>
</gene>
<name>A0ACB8F4E0_9SAUR</name>
<organism evidence="1 2">
    <name type="scientific">Sphaerodactylus townsendi</name>
    <dbReference type="NCBI Taxonomy" id="933632"/>
    <lineage>
        <taxon>Eukaryota</taxon>
        <taxon>Metazoa</taxon>
        <taxon>Chordata</taxon>
        <taxon>Craniata</taxon>
        <taxon>Vertebrata</taxon>
        <taxon>Euteleostomi</taxon>
        <taxon>Lepidosauria</taxon>
        <taxon>Squamata</taxon>
        <taxon>Bifurcata</taxon>
        <taxon>Gekkota</taxon>
        <taxon>Sphaerodactylidae</taxon>
        <taxon>Sphaerodactylus</taxon>
    </lineage>
</organism>
<keyword evidence="2" id="KW-1185">Reference proteome</keyword>
<proteinExistence type="predicted"/>
<evidence type="ECO:0000313" key="1">
    <source>
        <dbReference type="EMBL" id="KAH7999962.1"/>
    </source>
</evidence>
<dbReference type="EMBL" id="CM037618">
    <property type="protein sequence ID" value="KAH7999962.1"/>
    <property type="molecule type" value="Genomic_DNA"/>
</dbReference>
<protein>
    <submittedName>
        <fullName evidence="1">Uncharacterized protein</fullName>
    </submittedName>
</protein>
<reference evidence="1" key="1">
    <citation type="submission" date="2021-08" db="EMBL/GenBank/DDBJ databases">
        <title>The first chromosome-level gecko genome reveals the dynamic sex chromosomes of Neotropical dwarf geckos (Sphaerodactylidae: Sphaerodactylus).</title>
        <authorList>
            <person name="Pinto B.J."/>
            <person name="Keating S.E."/>
            <person name="Gamble T."/>
        </authorList>
    </citation>
    <scope>NUCLEOTIDE SEQUENCE</scope>
    <source>
        <strain evidence="1">TG3544</strain>
    </source>
</reference>
<dbReference type="Proteomes" id="UP000827872">
    <property type="component" value="Linkage Group LG05"/>
</dbReference>
<sequence length="240" mass="28633">MAKAVKGRKNSIPDMLDKAENDSKMDQLMEMMIETRNESVQRFNKLEDKLCNLGKTFEKIEKDLDEVKGKLSKLKPLENRIQKTEEILKKQEETNEKVERKLSSYEGEIERLTKQNVLLELRQKERILRFRGVPPKDRSELNKTMINNLAKYLDIDEEKKMTIDMKEIIILKEIPKWILNRRKEYSPIVNFLRRENISFKWEELEGIQFTYSDKFYRLSSVTQIKETLEKIKLTLKSGNK</sequence>
<evidence type="ECO:0000313" key="2">
    <source>
        <dbReference type="Proteomes" id="UP000827872"/>
    </source>
</evidence>
<comment type="caution">
    <text evidence="1">The sequence shown here is derived from an EMBL/GenBank/DDBJ whole genome shotgun (WGS) entry which is preliminary data.</text>
</comment>